<comment type="caution">
    <text evidence="3">The sequence shown here is derived from an EMBL/GenBank/DDBJ whole genome shotgun (WGS) entry which is preliminary data.</text>
</comment>
<feature type="region of interest" description="Disordered" evidence="1">
    <location>
        <begin position="1"/>
        <end position="24"/>
    </location>
</feature>
<keyword evidence="2" id="KW-1133">Transmembrane helix</keyword>
<feature type="transmembrane region" description="Helical" evidence="2">
    <location>
        <begin position="30"/>
        <end position="52"/>
    </location>
</feature>
<dbReference type="Proteomes" id="UP000653076">
    <property type="component" value="Unassembled WGS sequence"/>
</dbReference>
<protein>
    <submittedName>
        <fullName evidence="3">Uncharacterized protein</fullName>
    </submittedName>
</protein>
<reference evidence="3 4" key="1">
    <citation type="submission" date="2021-01" db="EMBL/GenBank/DDBJ databases">
        <title>Whole genome shotgun sequence of Verrucosispora qiuiae NBRC 106684.</title>
        <authorList>
            <person name="Komaki H."/>
            <person name="Tamura T."/>
        </authorList>
    </citation>
    <scope>NUCLEOTIDE SEQUENCE [LARGE SCALE GENOMIC DNA]</scope>
    <source>
        <strain evidence="3 4">NBRC 106684</strain>
    </source>
</reference>
<evidence type="ECO:0000313" key="3">
    <source>
        <dbReference type="EMBL" id="GIJ28947.1"/>
    </source>
</evidence>
<proteinExistence type="predicted"/>
<keyword evidence="4" id="KW-1185">Reference proteome</keyword>
<accession>A0ABQ4JHI0</accession>
<name>A0ABQ4JHI0_9ACTN</name>
<feature type="compositionally biased region" description="Basic and acidic residues" evidence="1">
    <location>
        <begin position="1"/>
        <end position="15"/>
    </location>
</feature>
<evidence type="ECO:0000256" key="1">
    <source>
        <dbReference type="SAM" id="MobiDB-lite"/>
    </source>
</evidence>
<evidence type="ECO:0000313" key="4">
    <source>
        <dbReference type="Proteomes" id="UP000653076"/>
    </source>
</evidence>
<gene>
    <name evidence="3" type="ORF">Vqi01_41090</name>
</gene>
<keyword evidence="2" id="KW-0472">Membrane</keyword>
<organism evidence="3 4">
    <name type="scientific">Micromonospora qiuiae</name>
    <dbReference type="NCBI Taxonomy" id="502268"/>
    <lineage>
        <taxon>Bacteria</taxon>
        <taxon>Bacillati</taxon>
        <taxon>Actinomycetota</taxon>
        <taxon>Actinomycetes</taxon>
        <taxon>Micromonosporales</taxon>
        <taxon>Micromonosporaceae</taxon>
        <taxon>Micromonospora</taxon>
    </lineage>
</organism>
<keyword evidence="2" id="KW-0812">Transmembrane</keyword>
<sequence length="96" mass="10630">MAVLRERREGRRPELTPDAEFPCPAAERPASITGMDFLLAFFLVLAISLLLAQMPSRRESARTAYRLAELERRLALVAQHLGVPDPDTLPVESGST</sequence>
<dbReference type="EMBL" id="BOPC01000058">
    <property type="protein sequence ID" value="GIJ28947.1"/>
    <property type="molecule type" value="Genomic_DNA"/>
</dbReference>
<evidence type="ECO:0000256" key="2">
    <source>
        <dbReference type="SAM" id="Phobius"/>
    </source>
</evidence>